<feature type="region of interest" description="Disordered" evidence="1">
    <location>
        <begin position="1"/>
        <end position="27"/>
    </location>
</feature>
<keyword evidence="3" id="KW-1185">Reference proteome</keyword>
<name>A0A066WWP1_COLSU</name>
<feature type="compositionally biased region" description="Basic and acidic residues" evidence="1">
    <location>
        <begin position="15"/>
        <end position="27"/>
    </location>
</feature>
<evidence type="ECO:0000313" key="3">
    <source>
        <dbReference type="Proteomes" id="UP000027238"/>
    </source>
</evidence>
<protein>
    <submittedName>
        <fullName evidence="2">Uncharacterized protein</fullName>
    </submittedName>
</protein>
<dbReference type="HOGENOM" id="CLU_2670966_0_0_1"/>
<sequence length="75" mass="8330">MQALAENIGLRHRAAQRDESADACADRPLPEGHIQLDISHEPNIPKRDIDDLESIFNDSKYPGTDQDAAHVTLLL</sequence>
<organism evidence="2 3">
    <name type="scientific">Colletotrichum sublineola</name>
    <name type="common">Sorghum anthracnose fungus</name>
    <dbReference type="NCBI Taxonomy" id="1173701"/>
    <lineage>
        <taxon>Eukaryota</taxon>
        <taxon>Fungi</taxon>
        <taxon>Dikarya</taxon>
        <taxon>Ascomycota</taxon>
        <taxon>Pezizomycotina</taxon>
        <taxon>Sordariomycetes</taxon>
        <taxon>Hypocreomycetidae</taxon>
        <taxon>Glomerellales</taxon>
        <taxon>Glomerellaceae</taxon>
        <taxon>Colletotrichum</taxon>
        <taxon>Colletotrichum graminicola species complex</taxon>
    </lineage>
</organism>
<accession>A0A066WWP1</accession>
<dbReference type="EMBL" id="JMSE01001589">
    <property type="protein sequence ID" value="KDN59839.1"/>
    <property type="molecule type" value="Genomic_DNA"/>
</dbReference>
<proteinExistence type="predicted"/>
<dbReference type="Proteomes" id="UP000027238">
    <property type="component" value="Unassembled WGS sequence"/>
</dbReference>
<evidence type="ECO:0000256" key="1">
    <source>
        <dbReference type="SAM" id="MobiDB-lite"/>
    </source>
</evidence>
<gene>
    <name evidence="2" type="ORF">CSUB01_10980</name>
</gene>
<reference evidence="3" key="1">
    <citation type="journal article" date="2014" name="Genome Announc.">
        <title>Draft genome sequence of Colletotrichum sublineola, a destructive pathogen of cultivated sorghum.</title>
        <authorList>
            <person name="Baroncelli R."/>
            <person name="Sanz-Martin J.M."/>
            <person name="Rech G.E."/>
            <person name="Sukno S.A."/>
            <person name="Thon M.R."/>
        </authorList>
    </citation>
    <scope>NUCLEOTIDE SEQUENCE [LARGE SCALE GENOMIC DNA]</scope>
    <source>
        <strain evidence="3">TX430BB</strain>
    </source>
</reference>
<dbReference type="AlphaFoldDB" id="A0A066WWP1"/>
<evidence type="ECO:0000313" key="2">
    <source>
        <dbReference type="EMBL" id="KDN59839.1"/>
    </source>
</evidence>
<comment type="caution">
    <text evidence="2">The sequence shown here is derived from an EMBL/GenBank/DDBJ whole genome shotgun (WGS) entry which is preliminary data.</text>
</comment>